<evidence type="ECO:0008006" key="3">
    <source>
        <dbReference type="Google" id="ProtNLM"/>
    </source>
</evidence>
<dbReference type="AlphaFoldDB" id="A0A4R0R538"/>
<sequence>MPIGTPHLPLHRERVADTFKHLTGWFESGELKTTATEYVPGGLTAIPKAQERLMAGVGARKLIVHPSETS</sequence>
<dbReference type="Proteomes" id="UP000292702">
    <property type="component" value="Unassembled WGS sequence"/>
</dbReference>
<protein>
    <recommendedName>
        <fullName evidence="3">Alcohol dehydrogenase-like C-terminal domain-containing protein</fullName>
    </recommendedName>
</protein>
<comment type="caution">
    <text evidence="1">The sequence shown here is derived from an EMBL/GenBank/DDBJ whole genome shotgun (WGS) entry which is preliminary data.</text>
</comment>
<evidence type="ECO:0000313" key="2">
    <source>
        <dbReference type="Proteomes" id="UP000292702"/>
    </source>
</evidence>
<name>A0A4R0R538_9APHY</name>
<reference evidence="1 2" key="1">
    <citation type="submission" date="2018-11" db="EMBL/GenBank/DDBJ databases">
        <title>Genome assembly of Steccherinum ochraceum LE-BIN_3174, the white-rot fungus of the Steccherinaceae family (The Residual Polyporoid clade, Polyporales, Basidiomycota).</title>
        <authorList>
            <person name="Fedorova T.V."/>
            <person name="Glazunova O.A."/>
            <person name="Landesman E.O."/>
            <person name="Moiseenko K.V."/>
            <person name="Psurtseva N.V."/>
            <person name="Savinova O.S."/>
            <person name="Shakhova N.V."/>
            <person name="Tyazhelova T.V."/>
            <person name="Vasina D.V."/>
        </authorList>
    </citation>
    <scope>NUCLEOTIDE SEQUENCE [LARGE SCALE GENOMIC DNA]</scope>
    <source>
        <strain evidence="1 2">LE-BIN_3174</strain>
    </source>
</reference>
<proteinExistence type="predicted"/>
<gene>
    <name evidence="1" type="ORF">EIP91_008774</name>
</gene>
<accession>A0A4R0R538</accession>
<evidence type="ECO:0000313" key="1">
    <source>
        <dbReference type="EMBL" id="TCD61223.1"/>
    </source>
</evidence>
<organism evidence="1 2">
    <name type="scientific">Steccherinum ochraceum</name>
    <dbReference type="NCBI Taxonomy" id="92696"/>
    <lineage>
        <taxon>Eukaryota</taxon>
        <taxon>Fungi</taxon>
        <taxon>Dikarya</taxon>
        <taxon>Basidiomycota</taxon>
        <taxon>Agaricomycotina</taxon>
        <taxon>Agaricomycetes</taxon>
        <taxon>Polyporales</taxon>
        <taxon>Steccherinaceae</taxon>
        <taxon>Steccherinum</taxon>
    </lineage>
</organism>
<dbReference type="Gene3D" id="3.40.50.720">
    <property type="entry name" value="NAD(P)-binding Rossmann-like Domain"/>
    <property type="match status" value="1"/>
</dbReference>
<keyword evidence="2" id="KW-1185">Reference proteome</keyword>
<dbReference type="Gene3D" id="3.90.180.10">
    <property type="entry name" value="Medium-chain alcohol dehydrogenases, catalytic domain"/>
    <property type="match status" value="1"/>
</dbReference>
<dbReference type="EMBL" id="RWJN01000491">
    <property type="protein sequence ID" value="TCD61223.1"/>
    <property type="molecule type" value="Genomic_DNA"/>
</dbReference>